<reference evidence="1" key="1">
    <citation type="journal article" date="2021" name="Nat. Commun.">
        <title>Genetic determinants of endophytism in the Arabidopsis root mycobiome.</title>
        <authorList>
            <person name="Mesny F."/>
            <person name="Miyauchi S."/>
            <person name="Thiergart T."/>
            <person name="Pickel B."/>
            <person name="Atanasova L."/>
            <person name="Karlsson M."/>
            <person name="Huettel B."/>
            <person name="Barry K.W."/>
            <person name="Haridas S."/>
            <person name="Chen C."/>
            <person name="Bauer D."/>
            <person name="Andreopoulos W."/>
            <person name="Pangilinan J."/>
            <person name="LaButti K."/>
            <person name="Riley R."/>
            <person name="Lipzen A."/>
            <person name="Clum A."/>
            <person name="Drula E."/>
            <person name="Henrissat B."/>
            <person name="Kohler A."/>
            <person name="Grigoriev I.V."/>
            <person name="Martin F.M."/>
            <person name="Hacquard S."/>
        </authorList>
    </citation>
    <scope>NUCLEOTIDE SEQUENCE</scope>
    <source>
        <strain evidence="1">MPI-CAGE-AT-0147</strain>
    </source>
</reference>
<sequence length="149" mass="16056">MYFNIPYLGTVMLAPDASFPAPSPNPTPGESQTSNSYTISAPATIIPTSPNHASVPFYAAASQSSDPAPQLMQLPQHLLIADEGIPHPMSNFTTTHQNEQLEMLDLPMPDIMADAADWAFQGVDITFFNSLINGDVTSQGAWDGDYLEV</sequence>
<name>A0A9P9J1K5_9HYPO</name>
<gene>
    <name evidence="1" type="ORF">EDB81DRAFT_797834</name>
</gene>
<dbReference type="EMBL" id="JAGMUV010000010">
    <property type="protein sequence ID" value="KAH7142058.1"/>
    <property type="molecule type" value="Genomic_DNA"/>
</dbReference>
<keyword evidence="2" id="KW-1185">Reference proteome</keyword>
<dbReference type="AlphaFoldDB" id="A0A9P9J1K5"/>
<organism evidence="1 2">
    <name type="scientific">Dactylonectria macrodidyma</name>
    <dbReference type="NCBI Taxonomy" id="307937"/>
    <lineage>
        <taxon>Eukaryota</taxon>
        <taxon>Fungi</taxon>
        <taxon>Dikarya</taxon>
        <taxon>Ascomycota</taxon>
        <taxon>Pezizomycotina</taxon>
        <taxon>Sordariomycetes</taxon>
        <taxon>Hypocreomycetidae</taxon>
        <taxon>Hypocreales</taxon>
        <taxon>Nectriaceae</taxon>
        <taxon>Dactylonectria</taxon>
    </lineage>
</organism>
<accession>A0A9P9J1K5</accession>
<comment type="caution">
    <text evidence="1">The sequence shown here is derived from an EMBL/GenBank/DDBJ whole genome shotgun (WGS) entry which is preliminary data.</text>
</comment>
<dbReference type="Proteomes" id="UP000738349">
    <property type="component" value="Unassembled WGS sequence"/>
</dbReference>
<protein>
    <submittedName>
        <fullName evidence="1">Uncharacterized protein</fullName>
    </submittedName>
</protein>
<proteinExistence type="predicted"/>
<evidence type="ECO:0000313" key="2">
    <source>
        <dbReference type="Proteomes" id="UP000738349"/>
    </source>
</evidence>
<evidence type="ECO:0000313" key="1">
    <source>
        <dbReference type="EMBL" id="KAH7142058.1"/>
    </source>
</evidence>